<proteinExistence type="predicted"/>
<keyword evidence="3" id="KW-1185">Reference proteome</keyword>
<dbReference type="InterPro" id="IPR018814">
    <property type="entry name" value="DUF5427"/>
</dbReference>
<feature type="compositionally biased region" description="Polar residues" evidence="1">
    <location>
        <begin position="23"/>
        <end position="37"/>
    </location>
</feature>
<dbReference type="Pfam" id="PF10310">
    <property type="entry name" value="DUF5427"/>
    <property type="match status" value="1"/>
</dbReference>
<dbReference type="AlphaFoldDB" id="A0A0C2TUR7"/>
<dbReference type="STRING" id="946122.A0A0C2TUR7"/>
<evidence type="ECO:0008006" key="4">
    <source>
        <dbReference type="Google" id="ProtNLM"/>
    </source>
</evidence>
<dbReference type="InParanoid" id="A0A0C2TUR7"/>
<organism evidence="2 3">
    <name type="scientific">Amanita muscaria (strain Koide BX008)</name>
    <dbReference type="NCBI Taxonomy" id="946122"/>
    <lineage>
        <taxon>Eukaryota</taxon>
        <taxon>Fungi</taxon>
        <taxon>Dikarya</taxon>
        <taxon>Basidiomycota</taxon>
        <taxon>Agaricomycotina</taxon>
        <taxon>Agaricomycetes</taxon>
        <taxon>Agaricomycetidae</taxon>
        <taxon>Agaricales</taxon>
        <taxon>Pluteineae</taxon>
        <taxon>Amanitaceae</taxon>
        <taxon>Amanita</taxon>
    </lineage>
</organism>
<evidence type="ECO:0000313" key="2">
    <source>
        <dbReference type="EMBL" id="KIL71024.1"/>
    </source>
</evidence>
<dbReference type="PANTHER" id="PTHR28265:SF1">
    <property type="entry name" value="MAINTENANCE OF TELOMERE CAPPING PROTEIN 1"/>
    <property type="match status" value="1"/>
</dbReference>
<dbReference type="EMBL" id="KN818223">
    <property type="protein sequence ID" value="KIL71024.1"/>
    <property type="molecule type" value="Genomic_DNA"/>
</dbReference>
<name>A0A0C2TUR7_AMAMK</name>
<protein>
    <recommendedName>
        <fullName evidence="4">Maintenance of telomere capping protein 1</fullName>
    </recommendedName>
</protein>
<dbReference type="Proteomes" id="UP000054549">
    <property type="component" value="Unassembled WGS sequence"/>
</dbReference>
<accession>A0A0C2TUR7</accession>
<dbReference type="FunCoup" id="A0A0C2TUR7">
    <property type="interactions" value="9"/>
</dbReference>
<dbReference type="HOGENOM" id="CLU_034224_1_0_1"/>
<feature type="compositionally biased region" description="Polar residues" evidence="1">
    <location>
        <begin position="105"/>
        <end position="134"/>
    </location>
</feature>
<feature type="region of interest" description="Disordered" evidence="1">
    <location>
        <begin position="1"/>
        <end position="134"/>
    </location>
</feature>
<reference evidence="2 3" key="1">
    <citation type="submission" date="2014-04" db="EMBL/GenBank/DDBJ databases">
        <title>Evolutionary Origins and Diversification of the Mycorrhizal Mutualists.</title>
        <authorList>
            <consortium name="DOE Joint Genome Institute"/>
            <consortium name="Mycorrhizal Genomics Consortium"/>
            <person name="Kohler A."/>
            <person name="Kuo A."/>
            <person name="Nagy L.G."/>
            <person name="Floudas D."/>
            <person name="Copeland A."/>
            <person name="Barry K.W."/>
            <person name="Cichocki N."/>
            <person name="Veneault-Fourrey C."/>
            <person name="LaButti K."/>
            <person name="Lindquist E.A."/>
            <person name="Lipzen A."/>
            <person name="Lundell T."/>
            <person name="Morin E."/>
            <person name="Murat C."/>
            <person name="Riley R."/>
            <person name="Ohm R."/>
            <person name="Sun H."/>
            <person name="Tunlid A."/>
            <person name="Henrissat B."/>
            <person name="Grigoriev I.V."/>
            <person name="Hibbett D.S."/>
            <person name="Martin F."/>
        </authorList>
    </citation>
    <scope>NUCLEOTIDE SEQUENCE [LARGE SCALE GENOMIC DNA]</scope>
    <source>
        <strain evidence="2 3">Koide BX008</strain>
    </source>
</reference>
<feature type="compositionally biased region" description="Polar residues" evidence="1">
    <location>
        <begin position="57"/>
        <end position="79"/>
    </location>
</feature>
<dbReference type="OrthoDB" id="5594977at2759"/>
<sequence length="420" mass="46009">MSAKSKSKQQEALQFLDALDSFTPPTNVEGKQTTNPDTAAPEGEAAEVLAFLDEITQKSSEPTHTRSATPANVTHSRSGTPALKNRTERVRLGGGGSASSSTTSLHKTNNSSNTTDGKASSADQTAGGLTSNENAGSWGWGSVWSTASAAIKQAKSAVDEQVKALPHNEQARKWSEGVIEYARNAQLDKLGQDFKRVGLSTLTDILNVVAPPISEHEVIRVWLSHDMQGYDGIESLTYKSLARIMEQVEGGDLVVNRGNESRPKDGSLQERDLNAVDSYDAALKLAEANVEEMIKPTKETKSKSSTVTVPTTYSDVYIRVQPFFTEYPASSSDENAKQDLQFLVYLADPEHQLLHSTLSQSIPTRWLDMWDQYEWVEDIVAESLRIGVEVIGQEYLVSRMGWAGLNKKENEQESNEEIPS</sequence>
<gene>
    <name evidence="2" type="ORF">M378DRAFT_67027</name>
</gene>
<evidence type="ECO:0000256" key="1">
    <source>
        <dbReference type="SAM" id="MobiDB-lite"/>
    </source>
</evidence>
<evidence type="ECO:0000313" key="3">
    <source>
        <dbReference type="Proteomes" id="UP000054549"/>
    </source>
</evidence>
<dbReference type="PANTHER" id="PTHR28265">
    <property type="entry name" value="MAINTENANCE OF TELOMERE CAPPING PROTEIN 1"/>
    <property type="match status" value="1"/>
</dbReference>